<comment type="caution">
    <text evidence="6">The sequence shown here is derived from an EMBL/GenBank/DDBJ whole genome shotgun (WGS) entry which is preliminary data.</text>
</comment>
<keyword evidence="7" id="KW-1185">Reference proteome</keyword>
<evidence type="ECO:0000256" key="3">
    <source>
        <dbReference type="ARBA" id="ARBA00022691"/>
    </source>
</evidence>
<evidence type="ECO:0000313" key="7">
    <source>
        <dbReference type="Proteomes" id="UP000294575"/>
    </source>
</evidence>
<dbReference type="SMART" id="SM01144">
    <property type="entry name" value="DTW"/>
    <property type="match status" value="1"/>
</dbReference>
<evidence type="ECO:0000259" key="5">
    <source>
        <dbReference type="SMART" id="SM01144"/>
    </source>
</evidence>
<dbReference type="PANTHER" id="PTHR21392:SF1">
    <property type="entry name" value="TRNA-URIDINE AMINOCARBOXYPROPYLTRANSFERASE"/>
    <property type="match status" value="1"/>
</dbReference>
<dbReference type="GO" id="GO:0016432">
    <property type="term" value="F:tRNA-uridine aminocarboxypropyltransferase activity"/>
    <property type="evidence" value="ECO:0007669"/>
    <property type="project" value="UniProtKB-EC"/>
</dbReference>
<dbReference type="EMBL" id="SNYK01000002">
    <property type="protein sequence ID" value="TDQ39374.1"/>
    <property type="molecule type" value="Genomic_DNA"/>
</dbReference>
<dbReference type="RefSeq" id="WP_101497486.1">
    <property type="nucleotide sequence ID" value="NZ_LNJZ01000009.1"/>
</dbReference>
<sequence>MPHAVARLRAARLARSQKPFAARGALLVRCPRCRVAERYCICAWQPQVAAHSGVCLLMADKEPLKPSNTGWLIADVVPDTHAFLWSRTEPGPDMLALLANPQWQPWLVFPADNAVAGQPVVHELPATAGADNSGKRPLFVLLDGTWQEARKMYRKSEYLQKLPVLSLQPQQVSRYHLRTAQSAEQLSTAEVMVHCLQQAGDTEAAQALAGWFARFNRHYLAAKRPLTPLQEQALLQRP</sequence>
<evidence type="ECO:0000313" key="6">
    <source>
        <dbReference type="EMBL" id="TDQ39374.1"/>
    </source>
</evidence>
<dbReference type="PANTHER" id="PTHR21392">
    <property type="entry name" value="TRNA-URIDINE AMINOCARBOXYPROPYLTRANSFERASE 2"/>
    <property type="match status" value="1"/>
</dbReference>
<dbReference type="GO" id="GO:0008033">
    <property type="term" value="P:tRNA processing"/>
    <property type="evidence" value="ECO:0007669"/>
    <property type="project" value="UniProtKB-KW"/>
</dbReference>
<gene>
    <name evidence="6" type="ORF">DFQ45_10265</name>
</gene>
<evidence type="ECO:0000256" key="4">
    <source>
        <dbReference type="ARBA" id="ARBA00022694"/>
    </source>
</evidence>
<name>A0A4R6U8I8_9GAMM</name>
<reference evidence="6 7" key="1">
    <citation type="submission" date="2019-03" db="EMBL/GenBank/DDBJ databases">
        <title>Genomic Encyclopedia of Type Strains, Phase IV (KMG-IV): sequencing the most valuable type-strain genomes for metagenomic binning, comparative biology and taxonomic classification.</title>
        <authorList>
            <person name="Goeker M."/>
        </authorList>
    </citation>
    <scope>NUCLEOTIDE SEQUENCE [LARGE SCALE GENOMIC DNA]</scope>
    <source>
        <strain evidence="6 7">DSM 28679</strain>
    </source>
</reference>
<dbReference type="AlphaFoldDB" id="A0A4R6U8I8"/>
<dbReference type="InterPro" id="IPR005636">
    <property type="entry name" value="DTW"/>
</dbReference>
<dbReference type="InterPro" id="IPR039262">
    <property type="entry name" value="DTWD2/TAPT"/>
</dbReference>
<keyword evidence="4" id="KW-0819">tRNA processing</keyword>
<feature type="domain" description="DTW" evidence="5">
    <location>
        <begin position="26"/>
        <end position="224"/>
    </location>
</feature>
<dbReference type="Pfam" id="PF03942">
    <property type="entry name" value="DTW"/>
    <property type="match status" value="1"/>
</dbReference>
<organism evidence="6 7">
    <name type="scientific">Thiopseudomonas denitrificans</name>
    <dbReference type="NCBI Taxonomy" id="1501432"/>
    <lineage>
        <taxon>Bacteria</taxon>
        <taxon>Pseudomonadati</taxon>
        <taxon>Pseudomonadota</taxon>
        <taxon>Gammaproteobacteria</taxon>
        <taxon>Pseudomonadales</taxon>
        <taxon>Pseudomonadaceae</taxon>
        <taxon>Thiopseudomonas</taxon>
    </lineage>
</organism>
<proteinExistence type="predicted"/>
<dbReference type="OrthoDB" id="370626at2"/>
<evidence type="ECO:0000256" key="1">
    <source>
        <dbReference type="ARBA" id="ARBA00012386"/>
    </source>
</evidence>
<protein>
    <recommendedName>
        <fullName evidence="1">tRNA-uridine aminocarboxypropyltransferase</fullName>
        <ecNumber evidence="1">2.5.1.25</ecNumber>
    </recommendedName>
</protein>
<keyword evidence="3" id="KW-0949">S-adenosyl-L-methionine</keyword>
<dbReference type="Proteomes" id="UP000294575">
    <property type="component" value="Unassembled WGS sequence"/>
</dbReference>
<evidence type="ECO:0000256" key="2">
    <source>
        <dbReference type="ARBA" id="ARBA00022679"/>
    </source>
</evidence>
<keyword evidence="2" id="KW-0808">Transferase</keyword>
<accession>A0A4R6U8I8</accession>
<dbReference type="EC" id="2.5.1.25" evidence="1"/>